<gene>
    <name evidence="1" type="ORF">C5S46_00735</name>
</gene>
<evidence type="ECO:0000313" key="1">
    <source>
        <dbReference type="EMBL" id="TKY92416.1"/>
    </source>
</evidence>
<dbReference type="EMBL" id="QYBA01000022">
    <property type="protein sequence ID" value="TKY92416.1"/>
    <property type="molecule type" value="Genomic_DNA"/>
</dbReference>
<name>A0AC61SCI0_9EURY</name>
<sequence>MKTLIIGGGLGGLLTGAQLAKAGHKVIIFERVPMVGGRFMNLDYKGYTLTSGALHMIPHGPSGPLGTMLKEVGADVEIIPSIPEAFLRIPVDGGGYRDIPFRDFPKLLSWKNRLKFYYISLLSRIKNQEPKPLKNWFYPFIDDLWMVKFSDSFFGWSVSLTSEQISTEEGIAIIKNSYHYCGPGVPVGGCGAVIDALEKVILSGGGEIYTHSQVNKIILTNERAVGVEVEGKNISGDIVISNIGHQATAQLYNHPQTSEFEKYQKNINKIKPAEGIKICLGANRPLLGHGGILLTPYCKRINGVNEVTNIDPSLAPEGKHLIMCHQTLRSNDIQTEIKFGLDDVKDIFQDQEYELLMVQTYHSDWPVNRAGTGPKPGNTTPIERLYIVGDGARGKGGIEVEGIAMGVNNTLSIIDQLTD</sequence>
<proteinExistence type="predicted"/>
<comment type="caution">
    <text evidence="1">The sequence shown here is derived from an EMBL/GenBank/DDBJ whole genome shotgun (WGS) entry which is preliminary data.</text>
</comment>
<protein>
    <submittedName>
        <fullName evidence="1">NAD(P)/FAD-dependent oxidoreductase</fullName>
    </submittedName>
</protein>
<evidence type="ECO:0000313" key="2">
    <source>
        <dbReference type="Proteomes" id="UP000315423"/>
    </source>
</evidence>
<accession>A0AC61SCI0</accession>
<reference evidence="1" key="1">
    <citation type="submission" date="2018-09" db="EMBL/GenBank/DDBJ databases">
        <title>A genomic encyclopedia of anaerobic methanotrophic archaea.</title>
        <authorList>
            <person name="Skennerton C.T."/>
            <person name="Chadwick G.L."/>
            <person name="Laso-Perez R."/>
            <person name="Leu A.O."/>
            <person name="Speth D.R."/>
            <person name="Yu H."/>
            <person name="Morgan-Lang C."/>
            <person name="Hatzenpichler R."/>
            <person name="Goudeau D."/>
            <person name="Malmstrom R."/>
            <person name="Woyke T."/>
            <person name="Hallam S."/>
            <person name="Tyson G.W."/>
            <person name="Wegener G."/>
            <person name="Boetius A."/>
            <person name="Orphan V.J."/>
        </authorList>
    </citation>
    <scope>NUCLEOTIDE SEQUENCE</scope>
    <source>
        <strain evidence="1">CONS3730D10UFb2</strain>
    </source>
</reference>
<dbReference type="Proteomes" id="UP000315423">
    <property type="component" value="Unassembled WGS sequence"/>
</dbReference>
<organism evidence="1 2">
    <name type="scientific">Candidatus Methanomarinus sp</name>
    <dbReference type="NCBI Taxonomy" id="3386244"/>
    <lineage>
        <taxon>Archaea</taxon>
        <taxon>Methanobacteriati</taxon>
        <taxon>Methanobacteriota</taxon>
        <taxon>Stenosarchaea group</taxon>
        <taxon>Methanomicrobia</taxon>
        <taxon>Methanosarcinales</taxon>
        <taxon>ANME-2 cluster</taxon>
        <taxon>Candidatus Methanocomedenaceae</taxon>
        <taxon>Candidatus Methanomarinus</taxon>
    </lineage>
</organism>